<gene>
    <name evidence="1" type="ORF">CEV08_06660</name>
</gene>
<dbReference type="Proteomes" id="UP000230791">
    <property type="component" value="Unassembled WGS sequence"/>
</dbReference>
<evidence type="ECO:0000313" key="1">
    <source>
        <dbReference type="EMBL" id="PIT69154.1"/>
    </source>
</evidence>
<evidence type="ECO:0000313" key="2">
    <source>
        <dbReference type="Proteomes" id="UP000230791"/>
    </source>
</evidence>
<protein>
    <submittedName>
        <fullName evidence="1">Uncharacterized protein</fullName>
    </submittedName>
</protein>
<name>A0A2M6USM8_9HYPH</name>
<dbReference type="RefSeq" id="WP_100130905.1">
    <property type="nucleotide sequence ID" value="NZ_CADDYJ010000030.1"/>
</dbReference>
<reference evidence="1 2" key="1">
    <citation type="submission" date="2017-06" db="EMBL/GenBank/DDBJ databases">
        <title>Draft genome of Bartonella tribocorum C635.</title>
        <authorList>
            <person name="Hadjadj L."/>
            <person name="Jiyipong T."/>
            <person name="Diene S.M."/>
            <person name="Morand S."/>
            <person name="Rolain J.-M."/>
        </authorList>
    </citation>
    <scope>NUCLEOTIDE SEQUENCE [LARGE SCALE GENOMIC DNA]</scope>
    <source>
        <strain evidence="1 2">C635</strain>
    </source>
</reference>
<dbReference type="AlphaFoldDB" id="A0A2M6USM8"/>
<comment type="caution">
    <text evidence="1">The sequence shown here is derived from an EMBL/GenBank/DDBJ whole genome shotgun (WGS) entry which is preliminary data.</text>
</comment>
<organism evidence="1 2">
    <name type="scientific">Bartonella tribocorum</name>
    <dbReference type="NCBI Taxonomy" id="85701"/>
    <lineage>
        <taxon>Bacteria</taxon>
        <taxon>Pseudomonadati</taxon>
        <taxon>Pseudomonadota</taxon>
        <taxon>Alphaproteobacteria</taxon>
        <taxon>Hyphomicrobiales</taxon>
        <taxon>Bartonellaceae</taxon>
        <taxon>Bartonella</taxon>
    </lineage>
</organism>
<sequence length="75" mass="8159">MGGLLGLMGCARGTAWILAPPYDRLILVKKRFLGFMNGGRERGGMVEGLCGRLGCCGCGLARAWWCWLLRVGGWL</sequence>
<accession>A0A2M6USM8</accession>
<proteinExistence type="predicted"/>
<dbReference type="EMBL" id="NJPP01000025">
    <property type="protein sequence ID" value="PIT69154.1"/>
    <property type="molecule type" value="Genomic_DNA"/>
</dbReference>